<accession>A0A1F8E480</accession>
<comment type="caution">
    <text evidence="1">The sequence shown here is derived from an EMBL/GenBank/DDBJ whole genome shotgun (WGS) entry which is preliminary data.</text>
</comment>
<gene>
    <name evidence="1" type="ORF">A2610_02380</name>
</gene>
<sequence length="149" mass="16648">MVKIIGPFQINTAGNRTTEDVVAAGNYSWASEIVNGVNFPMRPMPEGLREIVILEFDHLPTQDQMLRVVSGQDLDFPRHEDALFFGEQYPDEQCNGSIVFLHEPWKCLGDGSFVLVLQCDSADKKRGLGLTTVGLIGTRNRRFAFVCKS</sequence>
<proteinExistence type="predicted"/>
<evidence type="ECO:0000313" key="2">
    <source>
        <dbReference type="Proteomes" id="UP000179057"/>
    </source>
</evidence>
<reference evidence="1 2" key="1">
    <citation type="journal article" date="2016" name="Nat. Commun.">
        <title>Thousands of microbial genomes shed light on interconnected biogeochemical processes in an aquifer system.</title>
        <authorList>
            <person name="Anantharaman K."/>
            <person name="Brown C.T."/>
            <person name="Hug L.A."/>
            <person name="Sharon I."/>
            <person name="Castelle C.J."/>
            <person name="Probst A.J."/>
            <person name="Thomas B.C."/>
            <person name="Singh A."/>
            <person name="Wilkins M.J."/>
            <person name="Karaoz U."/>
            <person name="Brodie E.L."/>
            <person name="Williams K.H."/>
            <person name="Hubbard S.S."/>
            <person name="Banfield J.F."/>
        </authorList>
    </citation>
    <scope>NUCLEOTIDE SEQUENCE [LARGE SCALE GENOMIC DNA]</scope>
</reference>
<organism evidence="1 2">
    <name type="scientific">Candidatus Wolfebacteria bacterium RIFOXYD1_FULL_48_65</name>
    <dbReference type="NCBI Taxonomy" id="1802561"/>
    <lineage>
        <taxon>Bacteria</taxon>
        <taxon>Candidatus Wolfeibacteriota</taxon>
    </lineage>
</organism>
<evidence type="ECO:0000313" key="1">
    <source>
        <dbReference type="EMBL" id="OGM95644.1"/>
    </source>
</evidence>
<dbReference type="AlphaFoldDB" id="A0A1F8E480"/>
<name>A0A1F8E480_9BACT</name>
<dbReference type="Proteomes" id="UP000179057">
    <property type="component" value="Unassembled WGS sequence"/>
</dbReference>
<dbReference type="EMBL" id="MGIV01000001">
    <property type="protein sequence ID" value="OGM95644.1"/>
    <property type="molecule type" value="Genomic_DNA"/>
</dbReference>
<protein>
    <submittedName>
        <fullName evidence="1">Uncharacterized protein</fullName>
    </submittedName>
</protein>